<organism evidence="1 2">
    <name type="scientific">Dentiscutata erythropus</name>
    <dbReference type="NCBI Taxonomy" id="1348616"/>
    <lineage>
        <taxon>Eukaryota</taxon>
        <taxon>Fungi</taxon>
        <taxon>Fungi incertae sedis</taxon>
        <taxon>Mucoromycota</taxon>
        <taxon>Glomeromycotina</taxon>
        <taxon>Glomeromycetes</taxon>
        <taxon>Diversisporales</taxon>
        <taxon>Gigasporaceae</taxon>
        <taxon>Dentiscutata</taxon>
    </lineage>
</organism>
<keyword evidence="2" id="KW-1185">Reference proteome</keyword>
<evidence type="ECO:0000313" key="2">
    <source>
        <dbReference type="Proteomes" id="UP000789405"/>
    </source>
</evidence>
<comment type="caution">
    <text evidence="1">The sequence shown here is derived from an EMBL/GenBank/DDBJ whole genome shotgun (WGS) entry which is preliminary data.</text>
</comment>
<dbReference type="Proteomes" id="UP000789405">
    <property type="component" value="Unassembled WGS sequence"/>
</dbReference>
<feature type="non-terminal residue" evidence="1">
    <location>
        <position position="1"/>
    </location>
</feature>
<dbReference type="OrthoDB" id="7464992at2759"/>
<sequence>FGILFLAGLEQAPHTNRWRFRFMSLNEEKELCDSAFLAVHEQYKNKILGDNRIETIFVRHVMNNLLKGLNDDLMTLKNI</sequence>
<protein>
    <submittedName>
        <fullName evidence="1">10487_t:CDS:1</fullName>
    </submittedName>
</protein>
<name>A0A9N8Z8C2_9GLOM</name>
<gene>
    <name evidence="1" type="ORF">DERYTH_LOCUS1893</name>
</gene>
<reference evidence="1" key="1">
    <citation type="submission" date="2021-06" db="EMBL/GenBank/DDBJ databases">
        <authorList>
            <person name="Kallberg Y."/>
            <person name="Tangrot J."/>
            <person name="Rosling A."/>
        </authorList>
    </citation>
    <scope>NUCLEOTIDE SEQUENCE</scope>
    <source>
        <strain evidence="1">MA453B</strain>
    </source>
</reference>
<proteinExistence type="predicted"/>
<accession>A0A9N8Z8C2</accession>
<evidence type="ECO:0000313" key="1">
    <source>
        <dbReference type="EMBL" id="CAG8480325.1"/>
    </source>
</evidence>
<dbReference type="AlphaFoldDB" id="A0A9N8Z8C2"/>
<dbReference type="EMBL" id="CAJVPY010000564">
    <property type="protein sequence ID" value="CAG8480325.1"/>
    <property type="molecule type" value="Genomic_DNA"/>
</dbReference>